<protein>
    <submittedName>
        <fullName evidence="1">Uncharacterized protein</fullName>
    </submittedName>
</protein>
<evidence type="ECO:0000313" key="2">
    <source>
        <dbReference type="Proteomes" id="UP001444071"/>
    </source>
</evidence>
<reference evidence="1 2" key="1">
    <citation type="submission" date="2021-06" db="EMBL/GenBank/DDBJ databases">
        <authorList>
            <person name="Palmer J.M."/>
        </authorList>
    </citation>
    <scope>NUCLEOTIDE SEQUENCE [LARGE SCALE GENOMIC DNA]</scope>
    <source>
        <strain evidence="1 2">XR_2019</strain>
        <tissue evidence="1">Muscle</tissue>
    </source>
</reference>
<keyword evidence="2" id="KW-1185">Reference proteome</keyword>
<dbReference type="EMBL" id="JAHRIM010072018">
    <property type="protein sequence ID" value="MEQ2273527.1"/>
    <property type="molecule type" value="Genomic_DNA"/>
</dbReference>
<organism evidence="1 2">
    <name type="scientific">Xenotaenia resolanae</name>
    <dbReference type="NCBI Taxonomy" id="208358"/>
    <lineage>
        <taxon>Eukaryota</taxon>
        <taxon>Metazoa</taxon>
        <taxon>Chordata</taxon>
        <taxon>Craniata</taxon>
        <taxon>Vertebrata</taxon>
        <taxon>Euteleostomi</taxon>
        <taxon>Actinopterygii</taxon>
        <taxon>Neopterygii</taxon>
        <taxon>Teleostei</taxon>
        <taxon>Neoteleostei</taxon>
        <taxon>Acanthomorphata</taxon>
        <taxon>Ovalentaria</taxon>
        <taxon>Atherinomorphae</taxon>
        <taxon>Cyprinodontiformes</taxon>
        <taxon>Goodeidae</taxon>
        <taxon>Xenotaenia</taxon>
    </lineage>
</organism>
<dbReference type="Proteomes" id="UP001444071">
    <property type="component" value="Unassembled WGS sequence"/>
</dbReference>
<name>A0ABV0WV76_9TELE</name>
<comment type="caution">
    <text evidence="1">The sequence shown here is derived from an EMBL/GenBank/DDBJ whole genome shotgun (WGS) entry which is preliminary data.</text>
</comment>
<sequence>MGVLPCFYHPPGGQVHPALLNLQRMEHPHTREAIACCIYQTLVAWGIGEEKVISKELLQRAKRKCGLSLDWRSQNRSVRKVELSTLSFEKMGRTASSTE</sequence>
<proteinExistence type="predicted"/>
<accession>A0ABV0WV76</accession>
<gene>
    <name evidence="1" type="ORF">XENORESO_005329</name>
</gene>
<evidence type="ECO:0000313" key="1">
    <source>
        <dbReference type="EMBL" id="MEQ2273527.1"/>
    </source>
</evidence>